<gene>
    <name evidence="1" type="ORF">MSIBF_A1530002</name>
</gene>
<evidence type="ECO:0000313" key="1">
    <source>
        <dbReference type="EMBL" id="CEG11571.1"/>
    </source>
</evidence>
<proteinExistence type="predicted"/>
<sequence>MKSYFATCPIYKLFREYFQNEILKISERFSKLQKFCKYTNEVSVSEVTKFY</sequence>
<accession>A0A098E7S8</accession>
<name>A0A098E7S8_9ZZZZ</name>
<reference evidence="1" key="1">
    <citation type="submission" date="2014-09" db="EMBL/GenBank/DDBJ databases">
        <authorList>
            <person name="Probst J Alexander"/>
        </authorList>
    </citation>
    <scope>NUCLEOTIDE SEQUENCE</scope>
</reference>
<organism evidence="1">
    <name type="scientific">groundwater metagenome</name>
    <dbReference type="NCBI Taxonomy" id="717931"/>
    <lineage>
        <taxon>unclassified sequences</taxon>
        <taxon>metagenomes</taxon>
        <taxon>ecological metagenomes</taxon>
    </lineage>
</organism>
<protein>
    <submittedName>
        <fullName evidence="1">Uncharacterized protein</fullName>
    </submittedName>
</protein>
<dbReference type="EMBL" id="CCXY01000061">
    <property type="protein sequence ID" value="CEG11571.1"/>
    <property type="molecule type" value="Genomic_DNA"/>
</dbReference>
<dbReference type="AlphaFoldDB" id="A0A098E7S8"/>